<protein>
    <submittedName>
        <fullName evidence="8">Periplasmic protease</fullName>
    </submittedName>
</protein>
<dbReference type="STRING" id="349521.HCH_02184"/>
<dbReference type="Gene3D" id="3.90.226.10">
    <property type="entry name" value="2-enoyl-CoA Hydratase, Chain A, domain 1"/>
    <property type="match status" value="1"/>
</dbReference>
<dbReference type="PANTHER" id="PTHR32060:SF22">
    <property type="entry name" value="CARBOXYL-TERMINAL-PROCESSING PEPTIDASE 3, CHLOROPLASTIC"/>
    <property type="match status" value="1"/>
</dbReference>
<dbReference type="Pfam" id="PF03572">
    <property type="entry name" value="Peptidase_S41"/>
    <property type="match status" value="1"/>
</dbReference>
<evidence type="ECO:0000256" key="2">
    <source>
        <dbReference type="ARBA" id="ARBA00022670"/>
    </source>
</evidence>
<keyword evidence="6" id="KW-0812">Transmembrane</keyword>
<keyword evidence="3 5" id="KW-0378">Hydrolase</keyword>
<dbReference type="SMART" id="SM00228">
    <property type="entry name" value="PDZ"/>
    <property type="match status" value="1"/>
</dbReference>
<keyword evidence="6" id="KW-0472">Membrane</keyword>
<dbReference type="Pfam" id="PF17804">
    <property type="entry name" value="TSP_NTD"/>
    <property type="match status" value="1"/>
</dbReference>
<dbReference type="SUPFAM" id="SSF52096">
    <property type="entry name" value="ClpP/crotonase"/>
    <property type="match status" value="1"/>
</dbReference>
<dbReference type="GO" id="GO:0006508">
    <property type="term" value="P:proteolysis"/>
    <property type="evidence" value="ECO:0007669"/>
    <property type="project" value="UniProtKB-KW"/>
</dbReference>
<dbReference type="GO" id="GO:0030288">
    <property type="term" value="C:outer membrane-bounded periplasmic space"/>
    <property type="evidence" value="ECO:0007669"/>
    <property type="project" value="TreeGrafter"/>
</dbReference>
<dbReference type="InterPro" id="IPR001478">
    <property type="entry name" value="PDZ"/>
</dbReference>
<feature type="transmembrane region" description="Helical" evidence="6">
    <location>
        <begin position="29"/>
        <end position="48"/>
    </location>
</feature>
<sequence>MEYLYPCTIIPDLVVNKFKHMFLLQRRSLYAVLFTSLCSLALAGNAAVASGAKTENPDYLNLTPTADQEKASRDIARQLQYAHYRSLKIDGEVSSEVLDNYIKYLDPQRIYFTQSDIDEFENYRYRLDGAIKSGQLDPAFRIYNRFQSRIVGRLNYITGLLNTGVAKLDFKKDEEILIDREEAPWATSESELDNLWRKRLKSAILSQRLLGKTDEDISNGLRKRYESQLSRIKQSRSEDVFQAYMNALTNIYDPHTQYFSPRNSENFNINMSLSLEGIGAVLQSDNEHTKVVRLVPAGPADKNGKLKPADRIVGVGQGDKGEIVDVVGWRLEEVVDLIRGPKKSVVRLEVIPATASNDSETRVINIVRDKVDLEDQSAQKHVLNINRGGREYKLGVIDIPTFYADFRAMQAGDPNYRSTTRDVNKLLSELKAEGIDGLIIDLRDNGGGALQEAIQLTGLFIQEGPTVQVRTADNRVRVYGDPDEQIAYTGPLVVMVNRMSASASEIFAAAIQDYGGGVIIGEQTFGKGTVQSVRGLSHGQLKITEAKFYRISGGSTQHKGVTPDVVIPSAIDKSEIGEDALPQALPWDHIDAVAHRRYGNFTPLISDLAKNHDIRMEKNAEYQALLQEIDFLKEAKAQKTISLREDIRKQELKSLQDRELAYVNMKRAAKKEAQFKTYKDYETFQEEQSAQAPAKKDLDFIARESGEILVDVLTMQQQIADSKS</sequence>
<evidence type="ECO:0000259" key="7">
    <source>
        <dbReference type="PROSITE" id="PS50106"/>
    </source>
</evidence>
<dbReference type="InterPro" id="IPR029045">
    <property type="entry name" value="ClpP/crotonase-like_dom_sf"/>
</dbReference>
<feature type="domain" description="PDZ" evidence="7">
    <location>
        <begin position="268"/>
        <end position="345"/>
    </location>
</feature>
<dbReference type="CDD" id="cd06782">
    <property type="entry name" value="cpPDZ_CPP-like"/>
    <property type="match status" value="1"/>
</dbReference>
<keyword evidence="6" id="KW-1133">Transmembrane helix</keyword>
<evidence type="ECO:0000256" key="3">
    <source>
        <dbReference type="ARBA" id="ARBA00022801"/>
    </source>
</evidence>
<evidence type="ECO:0000256" key="5">
    <source>
        <dbReference type="RuleBase" id="RU004404"/>
    </source>
</evidence>
<dbReference type="InterPro" id="IPR036034">
    <property type="entry name" value="PDZ_sf"/>
</dbReference>
<dbReference type="InterPro" id="IPR020992">
    <property type="entry name" value="Tail_Prtase_C"/>
</dbReference>
<dbReference type="InterPro" id="IPR040573">
    <property type="entry name" value="TSP_N"/>
</dbReference>
<evidence type="ECO:0000256" key="1">
    <source>
        <dbReference type="ARBA" id="ARBA00009179"/>
    </source>
</evidence>
<evidence type="ECO:0000313" key="8">
    <source>
        <dbReference type="EMBL" id="ABC29012.1"/>
    </source>
</evidence>
<dbReference type="AlphaFoldDB" id="Q2SK12"/>
<dbReference type="NCBIfam" id="TIGR00225">
    <property type="entry name" value="prc"/>
    <property type="match status" value="1"/>
</dbReference>
<dbReference type="GO" id="GO:0008236">
    <property type="term" value="F:serine-type peptidase activity"/>
    <property type="evidence" value="ECO:0007669"/>
    <property type="project" value="UniProtKB-KW"/>
</dbReference>
<evidence type="ECO:0000256" key="4">
    <source>
        <dbReference type="ARBA" id="ARBA00022825"/>
    </source>
</evidence>
<gene>
    <name evidence="8" type="primary">prc</name>
    <name evidence="8" type="ordered locus">HCH_02184</name>
</gene>
<dbReference type="GO" id="GO:0007165">
    <property type="term" value="P:signal transduction"/>
    <property type="evidence" value="ECO:0007669"/>
    <property type="project" value="TreeGrafter"/>
</dbReference>
<dbReference type="InterPro" id="IPR004447">
    <property type="entry name" value="Peptidase_S41A"/>
</dbReference>
<comment type="similarity">
    <text evidence="1 5">Belongs to the peptidase S41A family.</text>
</comment>
<dbReference type="KEGG" id="hch:HCH_02184"/>
<evidence type="ECO:0000313" key="9">
    <source>
        <dbReference type="Proteomes" id="UP000000238"/>
    </source>
</evidence>
<organism evidence="8 9">
    <name type="scientific">Hahella chejuensis (strain KCTC 2396)</name>
    <dbReference type="NCBI Taxonomy" id="349521"/>
    <lineage>
        <taxon>Bacteria</taxon>
        <taxon>Pseudomonadati</taxon>
        <taxon>Pseudomonadota</taxon>
        <taxon>Gammaproteobacteria</taxon>
        <taxon>Oceanospirillales</taxon>
        <taxon>Hahellaceae</taxon>
        <taxon>Hahella</taxon>
    </lineage>
</organism>
<dbReference type="MEROPS" id="S41.001"/>
<dbReference type="PANTHER" id="PTHR32060">
    <property type="entry name" value="TAIL-SPECIFIC PROTEASE"/>
    <property type="match status" value="1"/>
</dbReference>
<dbReference type="HOGENOM" id="CLU_016199_1_0_6"/>
<dbReference type="CDD" id="cd07560">
    <property type="entry name" value="Peptidase_S41_CPP"/>
    <property type="match status" value="1"/>
</dbReference>
<accession>Q2SK12</accession>
<keyword evidence="9" id="KW-1185">Reference proteome</keyword>
<dbReference type="GO" id="GO:0004175">
    <property type="term" value="F:endopeptidase activity"/>
    <property type="evidence" value="ECO:0007669"/>
    <property type="project" value="TreeGrafter"/>
</dbReference>
<evidence type="ECO:0000256" key="6">
    <source>
        <dbReference type="SAM" id="Phobius"/>
    </source>
</evidence>
<dbReference type="PROSITE" id="PS50106">
    <property type="entry name" value="PDZ"/>
    <property type="match status" value="1"/>
</dbReference>
<dbReference type="Proteomes" id="UP000000238">
    <property type="component" value="Chromosome"/>
</dbReference>
<dbReference type="SUPFAM" id="SSF50156">
    <property type="entry name" value="PDZ domain-like"/>
    <property type="match status" value="1"/>
</dbReference>
<reference evidence="8 9" key="1">
    <citation type="journal article" date="2005" name="Nucleic Acids Res.">
        <title>Genomic blueprint of Hahella chejuensis, a marine microbe producing an algicidal agent.</title>
        <authorList>
            <person name="Jeong H."/>
            <person name="Yim J.H."/>
            <person name="Lee C."/>
            <person name="Choi S.-H."/>
            <person name="Park Y.K."/>
            <person name="Yoon S.H."/>
            <person name="Hur C.-G."/>
            <person name="Kang H.-Y."/>
            <person name="Kim D."/>
            <person name="Lee H.H."/>
            <person name="Park K.H."/>
            <person name="Park S.-H."/>
            <person name="Park H.-S."/>
            <person name="Lee H.K."/>
            <person name="Oh T.K."/>
            <person name="Kim J.F."/>
        </authorList>
    </citation>
    <scope>NUCLEOTIDE SEQUENCE [LARGE SCALE GENOMIC DNA]</scope>
    <source>
        <strain evidence="8 9">KCTC 2396</strain>
    </source>
</reference>
<dbReference type="InterPro" id="IPR005151">
    <property type="entry name" value="Tail-specific_protease"/>
</dbReference>
<keyword evidence="4 5" id="KW-0720">Serine protease</keyword>
<name>Q2SK12_HAHCH</name>
<dbReference type="Pfam" id="PF00595">
    <property type="entry name" value="PDZ"/>
    <property type="match status" value="1"/>
</dbReference>
<dbReference type="Pfam" id="PF11818">
    <property type="entry name" value="DUF3340"/>
    <property type="match status" value="1"/>
</dbReference>
<dbReference type="eggNOG" id="COG0793">
    <property type="taxonomic scope" value="Bacteria"/>
</dbReference>
<dbReference type="SMART" id="SM00245">
    <property type="entry name" value="TSPc"/>
    <property type="match status" value="1"/>
</dbReference>
<dbReference type="FunFam" id="3.90.226.10:FF:000090">
    <property type="entry name" value="Tail-specific protease"/>
    <property type="match status" value="1"/>
</dbReference>
<dbReference type="Gene3D" id="2.30.42.10">
    <property type="match status" value="1"/>
</dbReference>
<dbReference type="EMBL" id="CP000155">
    <property type="protein sequence ID" value="ABC29012.1"/>
    <property type="molecule type" value="Genomic_DNA"/>
</dbReference>
<proteinExistence type="inferred from homology"/>
<keyword evidence="2 5" id="KW-0645">Protease</keyword>